<evidence type="ECO:0000256" key="6">
    <source>
        <dbReference type="RuleBase" id="RU363108"/>
    </source>
</evidence>
<dbReference type="InterPro" id="IPR013604">
    <property type="entry name" value="7TM_chemorcpt"/>
</dbReference>
<comment type="similarity">
    <text evidence="6">Belongs to the insect chemoreceptor superfamily. Gustatory receptor (GR) family.</text>
</comment>
<evidence type="ECO:0000256" key="7">
    <source>
        <dbReference type="SAM" id="SignalP"/>
    </source>
</evidence>
<dbReference type="AlphaFoldDB" id="A0A6P4IE85"/>
<reference evidence="9" key="1">
    <citation type="submission" date="2025-08" db="UniProtKB">
        <authorList>
            <consortium name="RefSeq"/>
        </authorList>
    </citation>
    <scope>IDENTIFICATION</scope>
    <source>
        <strain evidence="9">14028-0561.14</strain>
        <tissue evidence="9">Whole fly</tissue>
    </source>
</reference>
<feature type="transmembrane region" description="Helical" evidence="6">
    <location>
        <begin position="79"/>
        <end position="100"/>
    </location>
</feature>
<keyword evidence="5 6" id="KW-0472">Membrane</keyword>
<proteinExistence type="inferred from homology"/>
<keyword evidence="8" id="KW-1185">Reference proteome</keyword>
<feature type="transmembrane region" description="Helical" evidence="6">
    <location>
        <begin position="258"/>
        <end position="279"/>
    </location>
</feature>
<evidence type="ECO:0000256" key="1">
    <source>
        <dbReference type="ARBA" id="ARBA00004651"/>
    </source>
</evidence>
<protein>
    <recommendedName>
        <fullName evidence="6">Gustatory receptor</fullName>
    </recommendedName>
</protein>
<feature type="chain" id="PRO_5028476022" description="Gustatory receptor" evidence="7">
    <location>
        <begin position="22"/>
        <end position="363"/>
    </location>
</feature>
<comment type="function">
    <text evidence="6">Gustatory receptor which mediates acceptance or avoidance behavior, depending on its substrates.</text>
</comment>
<accession>A0A6P4IE85</accession>
<evidence type="ECO:0000313" key="8">
    <source>
        <dbReference type="Proteomes" id="UP001652661"/>
    </source>
</evidence>
<sequence length="363" mass="41413">MSRLPHVCGLCLLMRLWQLLALAPFRIQGRRGARCHRFVTLIGVLRWLLLTSLAPVLLWQSAAMYEATNVRHSAIFKGIALATMTGDVCISLALLGAHLYRRQDLARLVSSLVKLHHRRRLSWWSTLFLWLKLLLSLYELLCNVPFLQGAGRRLPWSQLLAYGLQLYVQHVSSVYANGVFGGILLILECFGQQERELEPRLGQLLRREYRWAALFLRFVKLFQLGIFLLVIGGFVNILANMYAFMSYFVSQHGVPLTISNNCLIVTLQLYALILAAHLCQVKASHLRRHCLELGYTPPGLTQEQAKAPTPYPLVSPTASYKFRVLGLFSLDNSFWLFLVSYAMNFIVVILQFTLEHMKNAKPN</sequence>
<feature type="signal peptide" evidence="7">
    <location>
        <begin position="1"/>
        <end position="21"/>
    </location>
</feature>
<feature type="transmembrane region" description="Helical" evidence="6">
    <location>
        <begin position="333"/>
        <end position="354"/>
    </location>
</feature>
<dbReference type="OrthoDB" id="8039669at2759"/>
<feature type="transmembrane region" description="Helical" evidence="6">
    <location>
        <begin position="38"/>
        <end position="59"/>
    </location>
</feature>
<evidence type="ECO:0000313" key="9">
    <source>
        <dbReference type="RefSeq" id="XP_017026580.1"/>
    </source>
</evidence>
<keyword evidence="2 6" id="KW-1003">Cell membrane</keyword>
<keyword evidence="4 6" id="KW-1133">Transmembrane helix</keyword>
<feature type="transmembrane region" description="Helical" evidence="6">
    <location>
        <begin position="211"/>
        <end position="238"/>
    </location>
</feature>
<dbReference type="Pfam" id="PF08395">
    <property type="entry name" value="7tm_7"/>
    <property type="match status" value="1"/>
</dbReference>
<gene>
    <name evidence="9" type="primary">Gr89a</name>
</gene>
<evidence type="ECO:0000256" key="2">
    <source>
        <dbReference type="ARBA" id="ARBA00022475"/>
    </source>
</evidence>
<evidence type="ECO:0000256" key="4">
    <source>
        <dbReference type="ARBA" id="ARBA00022989"/>
    </source>
</evidence>
<dbReference type="GO" id="GO:0005886">
    <property type="term" value="C:plasma membrane"/>
    <property type="evidence" value="ECO:0007669"/>
    <property type="project" value="UniProtKB-SubCell"/>
</dbReference>
<keyword evidence="6" id="KW-0807">Transducer</keyword>
<evidence type="ECO:0000256" key="5">
    <source>
        <dbReference type="ARBA" id="ARBA00023136"/>
    </source>
</evidence>
<keyword evidence="6 9" id="KW-0675">Receptor</keyword>
<evidence type="ECO:0000256" key="3">
    <source>
        <dbReference type="ARBA" id="ARBA00022692"/>
    </source>
</evidence>
<dbReference type="Proteomes" id="UP001652661">
    <property type="component" value="Chromosome 3R"/>
</dbReference>
<organism evidence="8 9">
    <name type="scientific">Drosophila kikkawai</name>
    <name type="common">Fruit fly</name>
    <dbReference type="NCBI Taxonomy" id="30033"/>
    <lineage>
        <taxon>Eukaryota</taxon>
        <taxon>Metazoa</taxon>
        <taxon>Ecdysozoa</taxon>
        <taxon>Arthropoda</taxon>
        <taxon>Hexapoda</taxon>
        <taxon>Insecta</taxon>
        <taxon>Pterygota</taxon>
        <taxon>Neoptera</taxon>
        <taxon>Endopterygota</taxon>
        <taxon>Diptera</taxon>
        <taxon>Brachycera</taxon>
        <taxon>Muscomorpha</taxon>
        <taxon>Ephydroidea</taxon>
        <taxon>Drosophilidae</taxon>
        <taxon>Drosophila</taxon>
        <taxon>Sophophora</taxon>
    </lineage>
</organism>
<dbReference type="GO" id="GO:0007165">
    <property type="term" value="P:signal transduction"/>
    <property type="evidence" value="ECO:0007669"/>
    <property type="project" value="UniProtKB-KW"/>
</dbReference>
<dbReference type="RefSeq" id="XP_017026580.1">
    <property type="nucleotide sequence ID" value="XM_017171091.2"/>
</dbReference>
<name>A0A6P4IE85_DROKI</name>
<keyword evidence="7" id="KW-0732">Signal</keyword>
<comment type="subcellular location">
    <subcellularLocation>
        <location evidence="1 6">Cell membrane</location>
        <topology evidence="1 6">Multi-pass membrane protein</topology>
    </subcellularLocation>
</comment>
<keyword evidence="3 6" id="KW-0812">Transmembrane</keyword>
<dbReference type="GO" id="GO:0050909">
    <property type="term" value="P:sensory perception of taste"/>
    <property type="evidence" value="ECO:0007669"/>
    <property type="project" value="InterPro"/>
</dbReference>
<feature type="transmembrane region" description="Helical" evidence="6">
    <location>
        <begin position="121"/>
        <end position="147"/>
    </location>
</feature>
<feature type="transmembrane region" description="Helical" evidence="6">
    <location>
        <begin position="167"/>
        <end position="190"/>
    </location>
</feature>